<reference evidence="2 3" key="1">
    <citation type="journal article" date="2015" name="Nature">
        <title>rRNA introns, odd ribosomes, and small enigmatic genomes across a large radiation of phyla.</title>
        <authorList>
            <person name="Brown C.T."/>
            <person name="Hug L.A."/>
            <person name="Thomas B.C."/>
            <person name="Sharon I."/>
            <person name="Castelle C.J."/>
            <person name="Singh A."/>
            <person name="Wilkins M.J."/>
            <person name="Williams K.H."/>
            <person name="Banfield J.F."/>
        </authorList>
    </citation>
    <scope>NUCLEOTIDE SEQUENCE [LARGE SCALE GENOMIC DNA]</scope>
</reference>
<protein>
    <submittedName>
        <fullName evidence="2">RNA-directed DNA polymerase (Reverse transcriptase)</fullName>
    </submittedName>
</protein>
<dbReference type="InterPro" id="IPR051083">
    <property type="entry name" value="GrpII_Intron_Splice-Mob/Def"/>
</dbReference>
<gene>
    <name evidence="2" type="ORF">UU13_C0001G0053</name>
</gene>
<keyword evidence="2" id="KW-0808">Transferase</keyword>
<dbReference type="PANTHER" id="PTHR34047">
    <property type="entry name" value="NUCLEAR INTRON MATURASE 1, MITOCHONDRIAL-RELATED"/>
    <property type="match status" value="1"/>
</dbReference>
<keyword evidence="2" id="KW-0695">RNA-directed DNA polymerase</keyword>
<dbReference type="InterPro" id="IPR000477">
    <property type="entry name" value="RT_dom"/>
</dbReference>
<evidence type="ECO:0000259" key="1">
    <source>
        <dbReference type="PROSITE" id="PS50878"/>
    </source>
</evidence>
<dbReference type="Proteomes" id="UP000034452">
    <property type="component" value="Unassembled WGS sequence"/>
</dbReference>
<dbReference type="PANTHER" id="PTHR34047:SF8">
    <property type="entry name" value="PROTEIN YKFC"/>
    <property type="match status" value="1"/>
</dbReference>
<sequence length="135" mass="15934">MLPTTPSEVFSRYQVSKNHTKAVWVLKGDIKKFFANIDHNILKSILEKYIQDKDILWLLGQVIDSFSSQKHIYAIADICKKGLPLGNLTSQLLVNIYMNEFDQFMKHKIKAKYYIRYADDFVILFQDRKWLEKVS</sequence>
<dbReference type="PROSITE" id="PS50878">
    <property type="entry name" value="RT_POL"/>
    <property type="match status" value="1"/>
</dbReference>
<feature type="domain" description="Reverse transcriptase" evidence="1">
    <location>
        <begin position="1"/>
        <end position="135"/>
    </location>
</feature>
<accession>A0A0G0VFJ7</accession>
<dbReference type="InterPro" id="IPR043502">
    <property type="entry name" value="DNA/RNA_pol_sf"/>
</dbReference>
<evidence type="ECO:0000313" key="3">
    <source>
        <dbReference type="Proteomes" id="UP000034452"/>
    </source>
</evidence>
<name>A0A0G0VFJ7_9BACT</name>
<dbReference type="EMBL" id="LBZL01000001">
    <property type="protein sequence ID" value="KKR70825.1"/>
    <property type="molecule type" value="Genomic_DNA"/>
</dbReference>
<dbReference type="SUPFAM" id="SSF56672">
    <property type="entry name" value="DNA/RNA polymerases"/>
    <property type="match status" value="1"/>
</dbReference>
<proteinExistence type="predicted"/>
<organism evidence="2 3">
    <name type="scientific">Candidatus Nomurabacteria bacterium GW2011_GWB1_40_7</name>
    <dbReference type="NCBI Taxonomy" id="1618744"/>
    <lineage>
        <taxon>Bacteria</taxon>
        <taxon>Candidatus Nomuraibacteriota</taxon>
    </lineage>
</organism>
<dbReference type="GO" id="GO:0003964">
    <property type="term" value="F:RNA-directed DNA polymerase activity"/>
    <property type="evidence" value="ECO:0007669"/>
    <property type="project" value="UniProtKB-KW"/>
</dbReference>
<keyword evidence="2" id="KW-0548">Nucleotidyltransferase</keyword>
<dbReference type="CDD" id="cd01646">
    <property type="entry name" value="RT_Bac_retron_I"/>
    <property type="match status" value="1"/>
</dbReference>
<dbReference type="AlphaFoldDB" id="A0A0G0VFJ7"/>
<comment type="caution">
    <text evidence="2">The sequence shown here is derived from an EMBL/GenBank/DDBJ whole genome shotgun (WGS) entry which is preliminary data.</text>
</comment>
<evidence type="ECO:0000313" key="2">
    <source>
        <dbReference type="EMBL" id="KKR70825.1"/>
    </source>
</evidence>
<dbReference type="Pfam" id="PF00078">
    <property type="entry name" value="RVT_1"/>
    <property type="match status" value="1"/>
</dbReference>